<dbReference type="SUPFAM" id="SSF48464">
    <property type="entry name" value="ENTH/VHS domain"/>
    <property type="match status" value="1"/>
</dbReference>
<dbReference type="GO" id="GO:0030276">
    <property type="term" value="F:clathrin binding"/>
    <property type="evidence" value="ECO:0007669"/>
    <property type="project" value="TreeGrafter"/>
</dbReference>
<dbReference type="InterPro" id="IPR013809">
    <property type="entry name" value="ENTH"/>
</dbReference>
<dbReference type="GO" id="GO:0006897">
    <property type="term" value="P:endocytosis"/>
    <property type="evidence" value="ECO:0007669"/>
    <property type="project" value="TreeGrafter"/>
</dbReference>
<dbReference type="GO" id="GO:0030125">
    <property type="term" value="C:clathrin vesicle coat"/>
    <property type="evidence" value="ECO:0007669"/>
    <property type="project" value="TreeGrafter"/>
</dbReference>
<dbReference type="Pfam" id="PF01417">
    <property type="entry name" value="ENTH"/>
    <property type="match status" value="1"/>
</dbReference>
<evidence type="ECO:0000259" key="3">
    <source>
        <dbReference type="PROSITE" id="PS50942"/>
    </source>
</evidence>
<reference evidence="4" key="2">
    <citation type="submission" date="2025-09" db="UniProtKB">
        <authorList>
            <consortium name="Ensembl"/>
        </authorList>
    </citation>
    <scope>IDENTIFICATION</scope>
</reference>
<dbReference type="Ensembl" id="ENSOSIT00000002470.1">
    <property type="protein sequence ID" value="ENSOSIP00000002312.1"/>
    <property type="gene ID" value="ENSOSIG00000001281.1"/>
</dbReference>
<keyword evidence="2" id="KW-0175">Coiled coil</keyword>
<keyword evidence="1" id="KW-0472">Membrane</keyword>
<dbReference type="GeneTree" id="ENSGT00940000160411"/>
<dbReference type="GO" id="GO:0005768">
    <property type="term" value="C:endosome"/>
    <property type="evidence" value="ECO:0007669"/>
    <property type="project" value="TreeGrafter"/>
</dbReference>
<name>A0A8C7WS07_9TELE</name>
<dbReference type="PROSITE" id="PS50942">
    <property type="entry name" value="ENTH"/>
    <property type="match status" value="1"/>
</dbReference>
<dbReference type="Proteomes" id="UP000694383">
    <property type="component" value="Unplaced"/>
</dbReference>
<dbReference type="PANTHER" id="PTHR12276:SF103">
    <property type="entry name" value="EPSIN-1"/>
    <property type="match status" value="1"/>
</dbReference>
<dbReference type="InterPro" id="IPR008942">
    <property type="entry name" value="ENTH_VHS"/>
</dbReference>
<evidence type="ECO:0000256" key="2">
    <source>
        <dbReference type="SAM" id="Coils"/>
    </source>
</evidence>
<dbReference type="Gene3D" id="1.25.40.90">
    <property type="match status" value="1"/>
</dbReference>
<sequence>LLDIMTSSMLRRQLKNLVQNYSEAEVKVREATSNDPWGPSSSQMADISDLTYNVVACNEIMTMLWKRLKDDKNWRHIHKVGDSVLIFFFFYSLSLIINLKARVLLYCKITYVAALLIVKATRINRYHNMKVKLVQLK</sequence>
<feature type="domain" description="ENTH" evidence="3">
    <location>
        <begin position="16"/>
        <end position="137"/>
    </location>
</feature>
<dbReference type="GO" id="GO:0005543">
    <property type="term" value="F:phospholipid binding"/>
    <property type="evidence" value="ECO:0007669"/>
    <property type="project" value="TreeGrafter"/>
</dbReference>
<keyword evidence="1" id="KW-0812">Transmembrane</keyword>
<evidence type="ECO:0000313" key="4">
    <source>
        <dbReference type="Ensembl" id="ENSOSIP00000002312.1"/>
    </source>
</evidence>
<feature type="coiled-coil region" evidence="2">
    <location>
        <begin position="7"/>
        <end position="34"/>
    </location>
</feature>
<dbReference type="SMART" id="SM00273">
    <property type="entry name" value="ENTH"/>
    <property type="match status" value="1"/>
</dbReference>
<keyword evidence="5" id="KW-1185">Reference proteome</keyword>
<proteinExistence type="predicted"/>
<reference evidence="4" key="1">
    <citation type="submission" date="2025-08" db="UniProtKB">
        <authorList>
            <consortium name="Ensembl"/>
        </authorList>
    </citation>
    <scope>IDENTIFICATION</scope>
</reference>
<organism evidence="4 5">
    <name type="scientific">Oryzias sinensis</name>
    <name type="common">Chinese medaka</name>
    <dbReference type="NCBI Taxonomy" id="183150"/>
    <lineage>
        <taxon>Eukaryota</taxon>
        <taxon>Metazoa</taxon>
        <taxon>Chordata</taxon>
        <taxon>Craniata</taxon>
        <taxon>Vertebrata</taxon>
        <taxon>Euteleostomi</taxon>
        <taxon>Actinopterygii</taxon>
        <taxon>Neopterygii</taxon>
        <taxon>Teleostei</taxon>
        <taxon>Neoteleostei</taxon>
        <taxon>Acanthomorphata</taxon>
        <taxon>Ovalentaria</taxon>
        <taxon>Atherinomorphae</taxon>
        <taxon>Beloniformes</taxon>
        <taxon>Adrianichthyidae</taxon>
        <taxon>Oryziinae</taxon>
        <taxon>Oryzias</taxon>
    </lineage>
</organism>
<accession>A0A8C7WS07</accession>
<dbReference type="PANTHER" id="PTHR12276">
    <property type="entry name" value="EPSIN/ENT-RELATED"/>
    <property type="match status" value="1"/>
</dbReference>
<comment type="caution">
    <text evidence="1">Lacks conserved residue(s) required for the propagation of feature annotation.</text>
</comment>
<protein>
    <recommendedName>
        <fullName evidence="3">ENTH domain-containing protein</fullName>
    </recommendedName>
</protein>
<dbReference type="GO" id="GO:0005886">
    <property type="term" value="C:plasma membrane"/>
    <property type="evidence" value="ECO:0007669"/>
    <property type="project" value="TreeGrafter"/>
</dbReference>
<evidence type="ECO:0000256" key="1">
    <source>
        <dbReference type="PROSITE-ProRule" id="PRU00243"/>
    </source>
</evidence>
<evidence type="ECO:0000313" key="5">
    <source>
        <dbReference type="Proteomes" id="UP000694383"/>
    </source>
</evidence>
<keyword evidence="1" id="KW-1133">Transmembrane helix</keyword>
<feature type="transmembrane region" description="Helical" evidence="1">
    <location>
        <begin position="80"/>
        <end position="97"/>
    </location>
</feature>
<dbReference type="AlphaFoldDB" id="A0A8C7WS07"/>